<evidence type="ECO:0000256" key="1">
    <source>
        <dbReference type="SAM" id="SignalP"/>
    </source>
</evidence>
<name>A0AAV4P9D9_9ARAC</name>
<feature type="signal peptide" evidence="1">
    <location>
        <begin position="1"/>
        <end position="17"/>
    </location>
</feature>
<dbReference type="EMBL" id="BPLQ01002550">
    <property type="protein sequence ID" value="GIX93892.1"/>
    <property type="molecule type" value="Genomic_DNA"/>
</dbReference>
<evidence type="ECO:0000313" key="2">
    <source>
        <dbReference type="EMBL" id="GIX93892.1"/>
    </source>
</evidence>
<dbReference type="AlphaFoldDB" id="A0AAV4P9D9"/>
<evidence type="ECO:0000313" key="3">
    <source>
        <dbReference type="Proteomes" id="UP001054837"/>
    </source>
</evidence>
<keyword evidence="3" id="KW-1185">Reference proteome</keyword>
<sequence length="100" mass="11984">MSFFSCCLLLLAIIVFAIIGISKISNERELCLLFNDWTDYVWIFFKYFDTLRCYENIFFCLSSSSLPSSEFQRFLMKENCTFCFYDWTHYVFFSSSTSIH</sequence>
<reference evidence="2 3" key="1">
    <citation type="submission" date="2021-06" db="EMBL/GenBank/DDBJ databases">
        <title>Caerostris darwini draft genome.</title>
        <authorList>
            <person name="Kono N."/>
            <person name="Arakawa K."/>
        </authorList>
    </citation>
    <scope>NUCLEOTIDE SEQUENCE [LARGE SCALE GENOMIC DNA]</scope>
</reference>
<feature type="chain" id="PRO_5043562530" description="Secreted protein" evidence="1">
    <location>
        <begin position="18"/>
        <end position="100"/>
    </location>
</feature>
<dbReference type="Proteomes" id="UP001054837">
    <property type="component" value="Unassembled WGS sequence"/>
</dbReference>
<protein>
    <recommendedName>
        <fullName evidence="4">Secreted protein</fullName>
    </recommendedName>
</protein>
<proteinExistence type="predicted"/>
<organism evidence="2 3">
    <name type="scientific">Caerostris darwini</name>
    <dbReference type="NCBI Taxonomy" id="1538125"/>
    <lineage>
        <taxon>Eukaryota</taxon>
        <taxon>Metazoa</taxon>
        <taxon>Ecdysozoa</taxon>
        <taxon>Arthropoda</taxon>
        <taxon>Chelicerata</taxon>
        <taxon>Arachnida</taxon>
        <taxon>Araneae</taxon>
        <taxon>Araneomorphae</taxon>
        <taxon>Entelegynae</taxon>
        <taxon>Araneoidea</taxon>
        <taxon>Araneidae</taxon>
        <taxon>Caerostris</taxon>
    </lineage>
</organism>
<accession>A0AAV4P9D9</accession>
<keyword evidence="1" id="KW-0732">Signal</keyword>
<comment type="caution">
    <text evidence="2">The sequence shown here is derived from an EMBL/GenBank/DDBJ whole genome shotgun (WGS) entry which is preliminary data.</text>
</comment>
<gene>
    <name evidence="2" type="ORF">CDAR_179201</name>
</gene>
<evidence type="ECO:0008006" key="4">
    <source>
        <dbReference type="Google" id="ProtNLM"/>
    </source>
</evidence>